<name>A0A915JUP7_ROMCU</name>
<dbReference type="PANTHER" id="PTHR37437">
    <property type="entry name" value="LIPOCALIN-RELATED PROTEIN-RELATED"/>
    <property type="match status" value="1"/>
</dbReference>
<evidence type="ECO:0000313" key="2">
    <source>
        <dbReference type="WBParaSite" id="nRc.2.0.1.t30090-RA"/>
    </source>
</evidence>
<reference evidence="2" key="1">
    <citation type="submission" date="2022-11" db="UniProtKB">
        <authorList>
            <consortium name="WormBaseParasite"/>
        </authorList>
    </citation>
    <scope>IDENTIFICATION</scope>
</reference>
<evidence type="ECO:0000313" key="1">
    <source>
        <dbReference type="Proteomes" id="UP000887565"/>
    </source>
</evidence>
<accession>A0A915JUP7</accession>
<dbReference type="Proteomes" id="UP000887565">
    <property type="component" value="Unplaced"/>
</dbReference>
<proteinExistence type="predicted"/>
<keyword evidence="1" id="KW-1185">Reference proteome</keyword>
<dbReference type="WBParaSite" id="nRc.2.0.1.t30090-RA">
    <property type="protein sequence ID" value="nRc.2.0.1.t30090-RA"/>
    <property type="gene ID" value="nRc.2.0.1.g30090"/>
</dbReference>
<dbReference type="PANTHER" id="PTHR37437:SF7">
    <property type="entry name" value="LIPOCALIN-RELATED PROTEIN"/>
    <property type="match status" value="1"/>
</dbReference>
<protein>
    <submittedName>
        <fullName evidence="2">Uncharacterized protein</fullName>
    </submittedName>
</protein>
<organism evidence="1 2">
    <name type="scientific">Romanomermis culicivorax</name>
    <name type="common">Nematode worm</name>
    <dbReference type="NCBI Taxonomy" id="13658"/>
    <lineage>
        <taxon>Eukaryota</taxon>
        <taxon>Metazoa</taxon>
        <taxon>Ecdysozoa</taxon>
        <taxon>Nematoda</taxon>
        <taxon>Enoplea</taxon>
        <taxon>Dorylaimia</taxon>
        <taxon>Mermithida</taxon>
        <taxon>Mermithoidea</taxon>
        <taxon>Mermithidae</taxon>
        <taxon>Romanomermis</taxon>
    </lineage>
</organism>
<sequence>GIGSGNLPGVAPIPVPGFPGPQDVPAIPGVNTIPGLDTFNYLIGQLIPQSVPPANSLLGGSLARLLPQDSTKNLAKDIFKSMHDPLAPIEVERMMGRWFQVINSPHVIREACTVSHYYINFLTKAFNMIAPVEYSQCQYTPTFSSAG</sequence>
<dbReference type="AlphaFoldDB" id="A0A915JUP7"/>